<keyword evidence="3 6" id="KW-0812">Transmembrane</keyword>
<dbReference type="GO" id="GO:0016020">
    <property type="term" value="C:membrane"/>
    <property type="evidence" value="ECO:0007669"/>
    <property type="project" value="UniProtKB-SubCell"/>
</dbReference>
<evidence type="ECO:0000256" key="1">
    <source>
        <dbReference type="ARBA" id="ARBA00004141"/>
    </source>
</evidence>
<reference evidence="8 9" key="1">
    <citation type="submission" date="2017-11" db="EMBL/GenBank/DDBJ databases">
        <title>Isolation and Characterization of Methanogenic Archaea from Saline Meromictic Lake at Siberia.</title>
        <authorList>
            <person name="Shen Y."/>
            <person name="Huang H.-H."/>
            <person name="Lai M.-C."/>
            <person name="Chen S.-C."/>
        </authorList>
    </citation>
    <scope>NUCLEOTIDE SEQUENCE [LARGE SCALE GENOMIC DNA]</scope>
    <source>
        <strain evidence="8 9">SY-01</strain>
    </source>
</reference>
<gene>
    <name evidence="8" type="ORF">CUN85_02765</name>
</gene>
<dbReference type="GO" id="GO:0017004">
    <property type="term" value="P:cytochrome complex assembly"/>
    <property type="evidence" value="ECO:0007669"/>
    <property type="project" value="InterPro"/>
</dbReference>
<feature type="domain" description="Cytochrome C biogenesis protein transmembrane" evidence="7">
    <location>
        <begin position="12"/>
        <end position="209"/>
    </location>
</feature>
<dbReference type="EMBL" id="PGGK01000002">
    <property type="protein sequence ID" value="TGC11086.1"/>
    <property type="molecule type" value="Genomic_DNA"/>
</dbReference>
<dbReference type="InterPro" id="IPR003834">
    <property type="entry name" value="Cyt_c_assmbl_TM_dom"/>
</dbReference>
<keyword evidence="5 6" id="KW-0472">Membrane</keyword>
<dbReference type="AlphaFoldDB" id="A0A4E0Q8G3"/>
<evidence type="ECO:0000313" key="9">
    <source>
        <dbReference type="Proteomes" id="UP000297295"/>
    </source>
</evidence>
<evidence type="ECO:0000256" key="3">
    <source>
        <dbReference type="ARBA" id="ARBA00022692"/>
    </source>
</evidence>
<dbReference type="PANTHER" id="PTHR31272:SF9">
    <property type="entry name" value="BLL1027 PROTEIN"/>
    <property type="match status" value="1"/>
</dbReference>
<evidence type="ECO:0000313" key="8">
    <source>
        <dbReference type="EMBL" id="TGC11086.1"/>
    </source>
</evidence>
<feature type="transmembrane region" description="Helical" evidence="6">
    <location>
        <begin position="46"/>
        <end position="73"/>
    </location>
</feature>
<sequence>MNTDTLTLDPIASFFAGVISILSPCVLPLLPVILAYSAGQSRFRPFAIVLGLSLSFTLMGMAASVFGAVFQAYIQGFRILAEILIIALGLSMLADYELFGVFARHAGNLHVEKKGVLGGLLVGASLGILWIPCVGPILGAILTTVAIQGDIAYGATHLFVYSVGFAVPMLLIAYFAKFSSARLAEISRYDIKLKKLAGLVLVLAGLWMVYSNHIVYL</sequence>
<protein>
    <submittedName>
        <fullName evidence="8">Cytochrome C biogenesis protein</fullName>
    </submittedName>
</protein>
<evidence type="ECO:0000256" key="2">
    <source>
        <dbReference type="ARBA" id="ARBA00006143"/>
    </source>
</evidence>
<feature type="transmembrane region" description="Helical" evidence="6">
    <location>
        <begin position="79"/>
        <end position="103"/>
    </location>
</feature>
<keyword evidence="9" id="KW-1185">Reference proteome</keyword>
<comment type="caution">
    <text evidence="8">The sequence shown here is derived from an EMBL/GenBank/DDBJ whole genome shotgun (WGS) entry which is preliminary data.</text>
</comment>
<evidence type="ECO:0000256" key="5">
    <source>
        <dbReference type="ARBA" id="ARBA00023136"/>
    </source>
</evidence>
<dbReference type="InterPro" id="IPR051790">
    <property type="entry name" value="Cytochrome_c-biogenesis_DsbD"/>
</dbReference>
<organism evidence="8 9">
    <name type="scientific">Methanolobus halotolerans</name>
    <dbReference type="NCBI Taxonomy" id="2052935"/>
    <lineage>
        <taxon>Archaea</taxon>
        <taxon>Methanobacteriati</taxon>
        <taxon>Methanobacteriota</taxon>
        <taxon>Stenosarchaea group</taxon>
        <taxon>Methanomicrobia</taxon>
        <taxon>Methanosarcinales</taxon>
        <taxon>Methanosarcinaceae</taxon>
        <taxon>Methanolobus</taxon>
    </lineage>
</organism>
<dbReference type="Pfam" id="PF02683">
    <property type="entry name" value="DsbD_TM"/>
    <property type="match status" value="1"/>
</dbReference>
<feature type="transmembrane region" description="Helical" evidence="6">
    <location>
        <begin position="115"/>
        <end position="138"/>
    </location>
</feature>
<proteinExistence type="inferred from homology"/>
<comment type="similarity">
    <text evidence="2">Belongs to the DsbD family.</text>
</comment>
<evidence type="ECO:0000256" key="6">
    <source>
        <dbReference type="SAM" id="Phobius"/>
    </source>
</evidence>
<keyword evidence="4 6" id="KW-1133">Transmembrane helix</keyword>
<feature type="transmembrane region" description="Helical" evidence="6">
    <location>
        <begin position="158"/>
        <end position="176"/>
    </location>
</feature>
<evidence type="ECO:0000256" key="4">
    <source>
        <dbReference type="ARBA" id="ARBA00022989"/>
    </source>
</evidence>
<accession>A0A4E0Q8G3</accession>
<dbReference type="PANTHER" id="PTHR31272">
    <property type="entry name" value="CYTOCHROME C-TYPE BIOGENESIS PROTEIN HI_1454-RELATED"/>
    <property type="match status" value="1"/>
</dbReference>
<evidence type="ECO:0000259" key="7">
    <source>
        <dbReference type="Pfam" id="PF02683"/>
    </source>
</evidence>
<dbReference type="Proteomes" id="UP000297295">
    <property type="component" value="Unassembled WGS sequence"/>
</dbReference>
<comment type="subcellular location">
    <subcellularLocation>
        <location evidence="1">Membrane</location>
        <topology evidence="1">Multi-pass membrane protein</topology>
    </subcellularLocation>
</comment>
<dbReference type="OrthoDB" id="115386at2157"/>
<feature type="transmembrane region" description="Helical" evidence="6">
    <location>
        <begin position="196"/>
        <end position="216"/>
    </location>
</feature>
<feature type="transmembrane region" description="Helical" evidence="6">
    <location>
        <begin position="12"/>
        <end position="34"/>
    </location>
</feature>
<name>A0A4E0Q8G3_9EURY</name>